<evidence type="ECO:0000313" key="2">
    <source>
        <dbReference type="EMBL" id="QHZ49614.1"/>
    </source>
</evidence>
<proteinExistence type="predicted"/>
<dbReference type="GO" id="GO:0009847">
    <property type="term" value="P:spore germination"/>
    <property type="evidence" value="ECO:0007669"/>
    <property type="project" value="InterPro"/>
</dbReference>
<accession>A0A6C0QLL5</accession>
<dbReference type="Proteomes" id="UP000464330">
    <property type="component" value="Chromosome"/>
</dbReference>
<feature type="signal peptide" evidence="1">
    <location>
        <begin position="1"/>
        <end position="18"/>
    </location>
</feature>
<sequence precursor="true">MRRRIRMALLLLSILALAGCGDRIDVEDATLALVYGMELEDDHLNIYEMNPVFNKNAEKKYEVYKVSTDTTRHARPIFNSKMNGQLVTGKLQLLGEKPKVGKPYRSGPSNSAAIRTSHLAGFLCFLTQTVWLQKLARNCRMVAKHNEVLVAAEKVSYSTKRILY</sequence>
<protein>
    <submittedName>
        <fullName evidence="2">Spore germination receptor subunit-like protein</fullName>
    </submittedName>
</protein>
<dbReference type="RefSeq" id="WP_172422793.1">
    <property type="nucleotide sequence ID" value="NZ_CP019717.1"/>
</dbReference>
<dbReference type="AlphaFoldDB" id="A0A6C0QLL5"/>
<feature type="chain" id="PRO_5038796587" evidence="1">
    <location>
        <begin position="19"/>
        <end position="164"/>
    </location>
</feature>
<dbReference type="PANTHER" id="PTHR35789:SF1">
    <property type="entry name" value="SPORE GERMINATION PROTEIN B3"/>
    <property type="match status" value="1"/>
</dbReference>
<organism evidence="2 3">
    <name type="scientific">Paenibacillus larvae subsp. larvae</name>
    <dbReference type="NCBI Taxonomy" id="147375"/>
    <lineage>
        <taxon>Bacteria</taxon>
        <taxon>Bacillati</taxon>
        <taxon>Bacillota</taxon>
        <taxon>Bacilli</taxon>
        <taxon>Bacillales</taxon>
        <taxon>Paenibacillaceae</taxon>
        <taxon>Paenibacillus</taxon>
    </lineage>
</organism>
<keyword evidence="1" id="KW-0732">Signal</keyword>
<gene>
    <name evidence="2" type="ORF">ERICV_00411</name>
</gene>
<dbReference type="GO" id="GO:0016020">
    <property type="term" value="C:membrane"/>
    <property type="evidence" value="ECO:0007669"/>
    <property type="project" value="InterPro"/>
</dbReference>
<reference evidence="2 3" key="1">
    <citation type="journal article" date="2020" name="Int. J. Med. Microbiol.">
        <title>Discovery of Paenibacillus larvae ERIC V: Phenotypic and genomic comparison to genotypes ERIC I-IV reveal different inventories of virulence factors which correlate with epidemiological prevalences of American Foulbrood.</title>
        <authorList>
            <person name="Beims H."/>
            <person name="Bunk B."/>
            <person name="Erler S."/>
            <person name="Mohr K.I."/>
            <person name="Sproer C."/>
            <person name="Pradella S."/>
            <person name="Gunther G."/>
            <person name="Rohde M."/>
            <person name="von der Ohe W."/>
            <person name="Steinert M."/>
        </authorList>
    </citation>
    <scope>NUCLEOTIDE SEQUENCE [LARGE SCALE GENOMIC DNA]</scope>
    <source>
        <strain evidence="2">Eric_V</strain>
    </source>
</reference>
<dbReference type="PROSITE" id="PS51257">
    <property type="entry name" value="PROKAR_LIPOPROTEIN"/>
    <property type="match status" value="1"/>
</dbReference>
<keyword evidence="2" id="KW-0675">Receptor</keyword>
<dbReference type="InterPro" id="IPR008844">
    <property type="entry name" value="Spore_GerAC-like"/>
</dbReference>
<dbReference type="EMBL" id="CP019717">
    <property type="protein sequence ID" value="QHZ49614.1"/>
    <property type="molecule type" value="Genomic_DNA"/>
</dbReference>
<dbReference type="PANTHER" id="PTHR35789">
    <property type="entry name" value="SPORE GERMINATION PROTEIN B3"/>
    <property type="match status" value="1"/>
</dbReference>
<evidence type="ECO:0000256" key="1">
    <source>
        <dbReference type="SAM" id="SignalP"/>
    </source>
</evidence>
<evidence type="ECO:0000313" key="3">
    <source>
        <dbReference type="Proteomes" id="UP000464330"/>
    </source>
</evidence>
<name>A0A6C0QLL5_9BACL</name>